<sequence length="550" mass="63415">MDRNLAEIVEAAGLADFSEVFVAHGITSDILPELLKGENIKEIIPKLGERIIFKRKLEQYLHRNEPPSNTEDFEQSTTPSVSETNFLILSSVAPSPSVVSHSSDPLEYNLTDPVEYSFPLSLPQPEPQPEPESEPKKQKTLKSYLENFDLKNLLSGSAVGKALLSWYDIKGGFDSTRQSYLVDIITTEILNYTTHLKNEDFNFLSSKIIALFPCETKEAYYLPPIKKRDSRDNKPGVAKGKLVDKFRNKLTFLRESGILPTRSGDKSTEACDDVQERAEFDSDETVKKSVVWLEHNREPFEEVCKHWDITFHCRRQQYLKGEKDGKEYLLEYPILKLTIGLTLIERDFERIYPQKPDIFSSWETVISKLIKLRKQFVTIDSDKILIDILDSENINKDYKHYVMISLLGSLLPYKSRHIYGSKQWKPKISDCKEGIILKAEFPADVETLIESKVQKLSSLDIPIQPFIIVQGSGAVIQKTYAYMFGELYPVATVLKALDICFKAYHVYHIRYQFQSEHIWTFIQNSIYNLYTKWDTKIPNIIDIINKLKRV</sequence>
<protein>
    <recommendedName>
        <fullName evidence="4">SAM domain-containing protein</fullName>
    </recommendedName>
</protein>
<dbReference type="EMBL" id="VVIM01000001">
    <property type="protein sequence ID" value="KAB0803135.1"/>
    <property type="molecule type" value="Genomic_DNA"/>
</dbReference>
<keyword evidence="3" id="KW-1185">Reference proteome</keyword>
<dbReference type="PANTHER" id="PTHR31025">
    <property type="entry name" value="SI:CH211-196P9.1-RELATED"/>
    <property type="match status" value="1"/>
</dbReference>
<dbReference type="Proteomes" id="UP000327044">
    <property type="component" value="Unassembled WGS sequence"/>
</dbReference>
<evidence type="ECO:0000313" key="2">
    <source>
        <dbReference type="EMBL" id="KAB0803135.1"/>
    </source>
</evidence>
<dbReference type="OrthoDB" id="6773229at2759"/>
<name>A0A5N4B0L9_PHOPY</name>
<comment type="caution">
    <text evidence="2">The sequence shown here is derived from an EMBL/GenBank/DDBJ whole genome shotgun (WGS) entry which is preliminary data.</text>
</comment>
<evidence type="ECO:0008006" key="4">
    <source>
        <dbReference type="Google" id="ProtNLM"/>
    </source>
</evidence>
<evidence type="ECO:0000313" key="3">
    <source>
        <dbReference type="Proteomes" id="UP000327044"/>
    </source>
</evidence>
<organism evidence="2 3">
    <name type="scientific">Photinus pyralis</name>
    <name type="common">Common eastern firefly</name>
    <name type="synonym">Lampyris pyralis</name>
    <dbReference type="NCBI Taxonomy" id="7054"/>
    <lineage>
        <taxon>Eukaryota</taxon>
        <taxon>Metazoa</taxon>
        <taxon>Ecdysozoa</taxon>
        <taxon>Arthropoda</taxon>
        <taxon>Hexapoda</taxon>
        <taxon>Insecta</taxon>
        <taxon>Pterygota</taxon>
        <taxon>Neoptera</taxon>
        <taxon>Endopterygota</taxon>
        <taxon>Coleoptera</taxon>
        <taxon>Polyphaga</taxon>
        <taxon>Elateriformia</taxon>
        <taxon>Elateroidea</taxon>
        <taxon>Lampyridae</taxon>
        <taxon>Lampyrinae</taxon>
        <taxon>Photinus</taxon>
    </lineage>
</organism>
<dbReference type="AlphaFoldDB" id="A0A5N4B0L9"/>
<evidence type="ECO:0000256" key="1">
    <source>
        <dbReference type="SAM" id="MobiDB-lite"/>
    </source>
</evidence>
<dbReference type="PANTHER" id="PTHR31025:SF9">
    <property type="entry name" value="SI:DKEY-286J15.1"/>
    <property type="match status" value="1"/>
</dbReference>
<feature type="region of interest" description="Disordered" evidence="1">
    <location>
        <begin position="119"/>
        <end position="139"/>
    </location>
</feature>
<proteinExistence type="predicted"/>
<dbReference type="InParanoid" id="A0A5N4B0L9"/>
<reference evidence="2 3" key="1">
    <citation type="journal article" date="2018" name="Elife">
        <title>Firefly genomes illuminate parallel origins of bioluminescence in beetles.</title>
        <authorList>
            <person name="Fallon T.R."/>
            <person name="Lower S.E."/>
            <person name="Chang C.H."/>
            <person name="Bessho-Uehara M."/>
            <person name="Martin G.J."/>
            <person name="Bewick A.J."/>
            <person name="Behringer M."/>
            <person name="Debat H.J."/>
            <person name="Wong I."/>
            <person name="Day J.C."/>
            <person name="Suvorov A."/>
            <person name="Silva C.J."/>
            <person name="Stanger-Hall K.F."/>
            <person name="Hall D.W."/>
            <person name="Schmitz R.J."/>
            <person name="Nelson D.R."/>
            <person name="Lewis S.M."/>
            <person name="Shigenobu S."/>
            <person name="Bybee S.M."/>
            <person name="Larracuente A.M."/>
            <person name="Oba Y."/>
            <person name="Weng J.K."/>
        </authorList>
    </citation>
    <scope>NUCLEOTIDE SEQUENCE [LARGE SCALE GENOMIC DNA]</scope>
    <source>
        <strain evidence="2">1611_PpyrPB1</strain>
        <tissue evidence="2">Whole body</tissue>
    </source>
</reference>
<accession>A0A5N4B0L9</accession>
<gene>
    <name evidence="2" type="ORF">PPYR_00105</name>
</gene>